<dbReference type="InterPro" id="IPR017583">
    <property type="entry name" value="Tagatose/fructose_Pkinase"/>
</dbReference>
<keyword evidence="5" id="KW-0067">ATP-binding</keyword>
<evidence type="ECO:0000256" key="4">
    <source>
        <dbReference type="ARBA" id="ARBA00022777"/>
    </source>
</evidence>
<dbReference type="InterPro" id="IPR011611">
    <property type="entry name" value="PfkB_dom"/>
</dbReference>
<dbReference type="PANTHER" id="PTHR46566:SF2">
    <property type="entry name" value="ATP-DEPENDENT 6-PHOSPHOFRUCTOKINASE ISOZYME 2"/>
    <property type="match status" value="1"/>
</dbReference>
<gene>
    <name evidence="8" type="ORF">HQM25_01920</name>
</gene>
<evidence type="ECO:0000313" key="8">
    <source>
        <dbReference type="EMBL" id="QKJ18278.1"/>
    </source>
</evidence>
<dbReference type="GO" id="GO:0005524">
    <property type="term" value="F:ATP binding"/>
    <property type="evidence" value="ECO:0007669"/>
    <property type="project" value="UniProtKB-KW"/>
</dbReference>
<evidence type="ECO:0000256" key="5">
    <source>
        <dbReference type="ARBA" id="ARBA00022840"/>
    </source>
</evidence>
<comment type="similarity">
    <text evidence="1">Belongs to the carbohydrate kinase PfkB family.</text>
</comment>
<evidence type="ECO:0000256" key="6">
    <source>
        <dbReference type="PIRNR" id="PIRNR000535"/>
    </source>
</evidence>
<evidence type="ECO:0000256" key="2">
    <source>
        <dbReference type="ARBA" id="ARBA00022679"/>
    </source>
</evidence>
<dbReference type="SUPFAM" id="SSF53613">
    <property type="entry name" value="Ribokinase-like"/>
    <property type="match status" value="1"/>
</dbReference>
<dbReference type="AlphaFoldDB" id="A0A7D4PZT0"/>
<dbReference type="Gene3D" id="3.40.1190.20">
    <property type="match status" value="1"/>
</dbReference>
<accession>A0A7D4PZT0</accession>
<keyword evidence="3" id="KW-0547">Nucleotide-binding</keyword>
<feature type="domain" description="Carbohydrate kinase PfkB" evidence="7">
    <location>
        <begin position="12"/>
        <end position="279"/>
    </location>
</feature>
<dbReference type="GO" id="GO:0008443">
    <property type="term" value="F:phosphofructokinase activity"/>
    <property type="evidence" value="ECO:0007669"/>
    <property type="project" value="TreeGrafter"/>
</dbReference>
<dbReference type="InterPro" id="IPR029056">
    <property type="entry name" value="Ribokinase-like"/>
</dbReference>
<protein>
    <recommendedName>
        <fullName evidence="7">Carbohydrate kinase PfkB domain-containing protein</fullName>
    </recommendedName>
</protein>
<reference evidence="8 9" key="1">
    <citation type="submission" date="2020-05" db="EMBL/GenBank/DDBJ databases">
        <title>Strain PA2F3 complete genome.</title>
        <authorList>
            <person name="Kim Y.-S."/>
            <person name="Kim S.-J."/>
            <person name="Jung H.-k."/>
            <person name="Kim S.-E."/>
            <person name="Kim K.-H."/>
        </authorList>
    </citation>
    <scope>NUCLEOTIDE SEQUENCE [LARGE SCALE GENOMIC DNA]</scope>
    <source>
        <strain evidence="8 9">PA2F3</strain>
    </source>
</reference>
<organism evidence="8 9">
    <name type="scientific">Microbacterium hominis</name>
    <dbReference type="NCBI Taxonomy" id="162426"/>
    <lineage>
        <taxon>Bacteria</taxon>
        <taxon>Bacillati</taxon>
        <taxon>Actinomycetota</taxon>
        <taxon>Actinomycetes</taxon>
        <taxon>Micrococcales</taxon>
        <taxon>Microbacteriaceae</taxon>
        <taxon>Microbacterium</taxon>
    </lineage>
</organism>
<dbReference type="PANTHER" id="PTHR46566">
    <property type="entry name" value="1-PHOSPHOFRUCTOKINASE-RELATED"/>
    <property type="match status" value="1"/>
</dbReference>
<dbReference type="Pfam" id="PF00294">
    <property type="entry name" value="PfkB"/>
    <property type="match status" value="1"/>
</dbReference>
<dbReference type="EMBL" id="CP054038">
    <property type="protein sequence ID" value="QKJ18278.1"/>
    <property type="molecule type" value="Genomic_DNA"/>
</dbReference>
<name>A0A7D4PZT0_9MICO</name>
<keyword evidence="2 6" id="KW-0808">Transferase</keyword>
<evidence type="ECO:0000259" key="7">
    <source>
        <dbReference type="Pfam" id="PF00294"/>
    </source>
</evidence>
<dbReference type="PIRSF" id="PIRSF000535">
    <property type="entry name" value="1PFK/6PFK/LacC"/>
    <property type="match status" value="1"/>
</dbReference>
<dbReference type="Proteomes" id="UP000502498">
    <property type="component" value="Chromosome"/>
</dbReference>
<evidence type="ECO:0000256" key="1">
    <source>
        <dbReference type="ARBA" id="ARBA00010688"/>
    </source>
</evidence>
<evidence type="ECO:0000313" key="9">
    <source>
        <dbReference type="Proteomes" id="UP000502498"/>
    </source>
</evidence>
<keyword evidence="4" id="KW-0418">Kinase</keyword>
<evidence type="ECO:0000256" key="3">
    <source>
        <dbReference type="ARBA" id="ARBA00022741"/>
    </source>
</evidence>
<dbReference type="GO" id="GO:0005829">
    <property type="term" value="C:cytosol"/>
    <property type="evidence" value="ECO:0007669"/>
    <property type="project" value="TreeGrafter"/>
</dbReference>
<dbReference type="RefSeq" id="WP_172988658.1">
    <property type="nucleotide sequence ID" value="NZ_CP054038.1"/>
</dbReference>
<sequence length="294" mass="30212">MIVALAISPSLDVTYEVEQLRHGEITRPIRVTRVAGGKALNAARVARAFGAEVRAIAALGGHAGAAVAELLAADDVPTRVVSLAAETRTCMAIVEGDGATSSTDIYEPAAPLTAHEWSQLTDEATAAVGDRRPWVAVSGSLPESVPTEAAVDLIMSLQRAGARVALDSSGRGLRTLGPVVELVKVNRAEAEEFVGGAPRDAEESARALNAAWGCDVVVTDGVRGGFGILDTREIAVPAPRRLGRFPAGSGDAFFGALLAGLDRGADAEIALTQARDAAERNAAVPGQGVLADPL</sequence>
<proteinExistence type="inferred from homology"/>